<dbReference type="AlphaFoldDB" id="A0A3N0GC24"/>
<dbReference type="OrthoDB" id="6683604at2"/>
<organism evidence="2 3">
    <name type="scientific">Dickeya undicola</name>
    <dbReference type="NCBI Taxonomy" id="1577887"/>
    <lineage>
        <taxon>Bacteria</taxon>
        <taxon>Pseudomonadati</taxon>
        <taxon>Pseudomonadota</taxon>
        <taxon>Gammaproteobacteria</taxon>
        <taxon>Enterobacterales</taxon>
        <taxon>Pectobacteriaceae</taxon>
        <taxon>Dickeya</taxon>
    </lineage>
</organism>
<dbReference type="Proteomes" id="UP000276061">
    <property type="component" value="Unassembled WGS sequence"/>
</dbReference>
<dbReference type="SUPFAM" id="SSF49785">
    <property type="entry name" value="Galactose-binding domain-like"/>
    <property type="match status" value="1"/>
</dbReference>
<sequence>MWYKAGSVSLFSGSKVVLGNNTAWADKNNGVIAGGMMLIFADCKIRIYEIESVVSDTELVLASEYIGCTESHVGYAIPVFGSSDTFDHAAYVAQIAAMLAGYQAQLAQWKTVLTEHGQVTLTDSNGQSVVVKTLPDLTDAFSRMMDKTLNGADIPDKAQFVANLGLSDVVRQSDLANHTHTAAQITDFTEAVRKVLVSTLAAGQGVSLAYDNGSNQLTISATGTGGSGSGSGRGYTVVTKIGATAAQVFTFPLSSNGDMDYSFDAFALKEEAGQGNKSLTLESFDAESRDKYSQTSALVWDGTLKPFTGGNYQLVKDGDLYSVSIPADGKSLTIKTASHYSDLLPLMTTNNTPDGYVVSASSSYTGTQPYYAFRKKVTGAGQSWSSNSTLPCWLRVDLPQVTAVSGYQLAGRNDVMPPHYNRPVDFELQGSNDGNDWVTLDSQSGIVWNDQQEIKTFLLNKKRTYAKYRIFITKVDSSPVEHAVLSVFTLIHAPGVVLKSGDDVYSVEDGKLAKVEPTELNAGTINLNGFVNSGTIEASELANKLPVTVVGAENVAVAVSYQPYTQIAIPNARTDLKLFNRIDSVKLAATEKGNGKVRVAVSTDLLDWHVWNGAEWVNMGGLTADEVSAGKLLDQGMSANTLAAITSTAWATLLPGVSQSETANLAFALALDVPDASVDSATVDSLVLSGNQASAWKKQTEAEVEIRWYPDKVTFKTVAAGNYKLAYQQP</sequence>
<evidence type="ECO:0000259" key="1">
    <source>
        <dbReference type="PROSITE" id="PS50022"/>
    </source>
</evidence>
<gene>
    <name evidence="2" type="ORF">EF878_01245</name>
</gene>
<dbReference type="InterPro" id="IPR008979">
    <property type="entry name" value="Galactose-bd-like_sf"/>
</dbReference>
<name>A0A3N0GC24_9GAMM</name>
<dbReference type="Gene3D" id="2.60.120.260">
    <property type="entry name" value="Galactose-binding domain-like"/>
    <property type="match status" value="1"/>
</dbReference>
<dbReference type="Pfam" id="PF00754">
    <property type="entry name" value="F5_F8_type_C"/>
    <property type="match status" value="1"/>
</dbReference>
<dbReference type="InterPro" id="IPR000421">
    <property type="entry name" value="FA58C"/>
</dbReference>
<feature type="domain" description="F5/8 type C" evidence="1">
    <location>
        <begin position="341"/>
        <end position="440"/>
    </location>
</feature>
<evidence type="ECO:0000313" key="3">
    <source>
        <dbReference type="Proteomes" id="UP000276061"/>
    </source>
</evidence>
<accession>A0A3N0GC24</accession>
<proteinExistence type="predicted"/>
<evidence type="ECO:0000313" key="2">
    <source>
        <dbReference type="EMBL" id="RNM09590.1"/>
    </source>
</evidence>
<protein>
    <submittedName>
        <fullName evidence="2">Discoidin domain-containing protein</fullName>
    </submittedName>
</protein>
<reference evidence="2 3" key="1">
    <citation type="submission" date="2018-11" db="EMBL/GenBank/DDBJ databases">
        <title>Characterization of surface water Dickeya isolates.</title>
        <authorList>
            <person name="Van Gijsegem F."/>
            <person name="Pedron J."/>
        </authorList>
    </citation>
    <scope>NUCLEOTIDE SEQUENCE [LARGE SCALE GENOMIC DNA]</scope>
    <source>
        <strain evidence="2 3">FVG1-MFV-O17</strain>
    </source>
</reference>
<dbReference type="PROSITE" id="PS50022">
    <property type="entry name" value="FA58C_3"/>
    <property type="match status" value="1"/>
</dbReference>
<comment type="caution">
    <text evidence="2">The sequence shown here is derived from an EMBL/GenBank/DDBJ whole genome shotgun (WGS) entry which is preliminary data.</text>
</comment>
<dbReference type="RefSeq" id="WP_123251887.1">
    <property type="nucleotide sequence ID" value="NZ_RJLR01000005.1"/>
</dbReference>
<dbReference type="EMBL" id="RJLR01000005">
    <property type="protein sequence ID" value="RNM09590.1"/>
    <property type="molecule type" value="Genomic_DNA"/>
</dbReference>